<dbReference type="OrthoDB" id="195231at2759"/>
<evidence type="ECO:0000259" key="5">
    <source>
        <dbReference type="Pfam" id="PF08544"/>
    </source>
</evidence>
<keyword evidence="1" id="KW-0808">Transferase</keyword>
<reference evidence="6 7" key="1">
    <citation type="journal article" date="2020" name="IScience">
        <title>Genome Sequencing of the Endangered Kingdonia uniflora (Circaeasteraceae, Ranunculales) Reveals Potential Mechanisms of Evolutionary Specialization.</title>
        <authorList>
            <person name="Sun Y."/>
            <person name="Deng T."/>
            <person name="Zhang A."/>
            <person name="Moore M.J."/>
            <person name="Landis J.B."/>
            <person name="Lin N."/>
            <person name="Zhang H."/>
            <person name="Zhang X."/>
            <person name="Huang J."/>
            <person name="Zhang X."/>
            <person name="Sun H."/>
            <person name="Wang H."/>
        </authorList>
    </citation>
    <scope>NUCLEOTIDE SEQUENCE [LARGE SCALE GENOMIC DNA]</scope>
    <source>
        <strain evidence="6">TB1705</strain>
        <tissue evidence="6">Leaf</tissue>
    </source>
</reference>
<protein>
    <recommendedName>
        <fullName evidence="5">GHMP kinase C-terminal domain-containing protein</fullName>
    </recommendedName>
</protein>
<dbReference type="Proteomes" id="UP000541444">
    <property type="component" value="Unassembled WGS sequence"/>
</dbReference>
<evidence type="ECO:0000313" key="6">
    <source>
        <dbReference type="EMBL" id="KAF6173537.1"/>
    </source>
</evidence>
<keyword evidence="2" id="KW-0547">Nucleotide-binding</keyword>
<accession>A0A7J7P259</accession>
<name>A0A7J7P259_9MAGN</name>
<dbReference type="EMBL" id="JACGCM010000338">
    <property type="protein sequence ID" value="KAF6173537.1"/>
    <property type="molecule type" value="Genomic_DNA"/>
</dbReference>
<evidence type="ECO:0000256" key="1">
    <source>
        <dbReference type="ARBA" id="ARBA00022679"/>
    </source>
</evidence>
<dbReference type="SUPFAM" id="SSF55060">
    <property type="entry name" value="GHMP Kinase, C-terminal domain"/>
    <property type="match status" value="1"/>
</dbReference>
<evidence type="ECO:0000313" key="7">
    <source>
        <dbReference type="Proteomes" id="UP000541444"/>
    </source>
</evidence>
<dbReference type="Gene3D" id="3.30.70.890">
    <property type="entry name" value="GHMP kinase, C-terminal domain"/>
    <property type="match status" value="1"/>
</dbReference>
<keyword evidence="7" id="KW-1185">Reference proteome</keyword>
<dbReference type="Pfam" id="PF08544">
    <property type="entry name" value="GHMP_kinases_C"/>
    <property type="match status" value="1"/>
</dbReference>
<evidence type="ECO:0000256" key="4">
    <source>
        <dbReference type="ARBA" id="ARBA00022840"/>
    </source>
</evidence>
<sequence>MRAVLPSEIAMLDHILNSCQATSLAAAVLQGDLRGLGKVLSSDRIVEPKLAPLIPRMRAIKNAMIGAGAFGYTISDTGPTTVAMTDSELRGETIGEKMVEMFRKECNLKATTTVRSLERVGAWLISSNS</sequence>
<dbReference type="InterPro" id="IPR036554">
    <property type="entry name" value="GHMP_kinase_C_sf"/>
</dbReference>
<gene>
    <name evidence="6" type="ORF">GIB67_042667</name>
</gene>
<dbReference type="PANTHER" id="PTHR20861:SF1">
    <property type="entry name" value="HOMOSERINE KINASE"/>
    <property type="match status" value="1"/>
</dbReference>
<dbReference type="GO" id="GO:0005524">
    <property type="term" value="F:ATP binding"/>
    <property type="evidence" value="ECO:0007669"/>
    <property type="project" value="UniProtKB-KW"/>
</dbReference>
<comment type="caution">
    <text evidence="6">The sequence shown here is derived from an EMBL/GenBank/DDBJ whole genome shotgun (WGS) entry which is preliminary data.</text>
</comment>
<dbReference type="PANTHER" id="PTHR20861">
    <property type="entry name" value="HOMOSERINE/4-DIPHOSPHOCYTIDYL-2-C-METHYL-D-ERYTHRITOL KINASE"/>
    <property type="match status" value="1"/>
</dbReference>
<keyword evidence="4" id="KW-0067">ATP-binding</keyword>
<proteinExistence type="predicted"/>
<organism evidence="6 7">
    <name type="scientific">Kingdonia uniflora</name>
    <dbReference type="NCBI Taxonomy" id="39325"/>
    <lineage>
        <taxon>Eukaryota</taxon>
        <taxon>Viridiplantae</taxon>
        <taxon>Streptophyta</taxon>
        <taxon>Embryophyta</taxon>
        <taxon>Tracheophyta</taxon>
        <taxon>Spermatophyta</taxon>
        <taxon>Magnoliopsida</taxon>
        <taxon>Ranunculales</taxon>
        <taxon>Circaeasteraceae</taxon>
        <taxon>Kingdonia</taxon>
    </lineage>
</organism>
<evidence type="ECO:0000256" key="2">
    <source>
        <dbReference type="ARBA" id="ARBA00022741"/>
    </source>
</evidence>
<dbReference type="GO" id="GO:0016301">
    <property type="term" value="F:kinase activity"/>
    <property type="evidence" value="ECO:0007669"/>
    <property type="project" value="UniProtKB-KW"/>
</dbReference>
<keyword evidence="3" id="KW-0418">Kinase</keyword>
<feature type="domain" description="GHMP kinase C-terminal" evidence="5">
    <location>
        <begin position="25"/>
        <end position="103"/>
    </location>
</feature>
<dbReference type="AlphaFoldDB" id="A0A7J7P259"/>
<dbReference type="InterPro" id="IPR013750">
    <property type="entry name" value="GHMP_kinase_C_dom"/>
</dbReference>
<evidence type="ECO:0000256" key="3">
    <source>
        <dbReference type="ARBA" id="ARBA00022777"/>
    </source>
</evidence>